<evidence type="ECO:0000256" key="1">
    <source>
        <dbReference type="ARBA" id="ARBA00004123"/>
    </source>
</evidence>
<dbReference type="InterPro" id="IPR011019">
    <property type="entry name" value="KIND_dom"/>
</dbReference>
<dbReference type="Pfam" id="PF09380">
    <property type="entry name" value="FERM_C"/>
    <property type="match status" value="1"/>
</dbReference>
<dbReference type="SMART" id="SM00295">
    <property type="entry name" value="B41"/>
    <property type="match status" value="1"/>
</dbReference>
<keyword evidence="7" id="KW-0539">Nucleus</keyword>
<dbReference type="PRINTS" id="PR00700">
    <property type="entry name" value="PRTYPHPHTASE"/>
</dbReference>
<dbReference type="PROSITE" id="PS00383">
    <property type="entry name" value="TYR_PHOSPHATASE_1"/>
    <property type="match status" value="1"/>
</dbReference>
<dbReference type="PROSITE" id="PS50056">
    <property type="entry name" value="TYR_PHOSPHATASE_2"/>
    <property type="match status" value="1"/>
</dbReference>
<dbReference type="InterPro" id="IPR011993">
    <property type="entry name" value="PH-like_dom_sf"/>
</dbReference>
<feature type="region of interest" description="Disordered" evidence="8">
    <location>
        <begin position="1592"/>
        <end position="1627"/>
    </location>
</feature>
<dbReference type="InterPro" id="IPR019749">
    <property type="entry name" value="Band_41_domain"/>
</dbReference>
<dbReference type="InterPro" id="IPR001478">
    <property type="entry name" value="PDZ"/>
</dbReference>
<dbReference type="InterPro" id="IPR000299">
    <property type="entry name" value="FERM_domain"/>
</dbReference>
<evidence type="ECO:0000259" key="11">
    <source>
        <dbReference type="PROSITE" id="PS50057"/>
    </source>
</evidence>
<feature type="region of interest" description="Disordered" evidence="8">
    <location>
        <begin position="211"/>
        <end position="266"/>
    </location>
</feature>
<dbReference type="InterPro" id="IPR052074">
    <property type="entry name" value="NonRcpt_TyrProt_Phosphatase"/>
</dbReference>
<dbReference type="PRINTS" id="PR00935">
    <property type="entry name" value="BAND41"/>
</dbReference>
<dbReference type="PROSITE" id="PS50055">
    <property type="entry name" value="TYR_PHOSPHATASE_PTP"/>
    <property type="match status" value="1"/>
</dbReference>
<dbReference type="PANTHER" id="PTHR46900">
    <property type="entry name" value="TYROSINE-PROTEIN PHOSPHATASE NON-RECEPTOR TYPE 13"/>
    <property type="match status" value="1"/>
</dbReference>
<dbReference type="InterPro" id="IPR018979">
    <property type="entry name" value="FERM_N"/>
</dbReference>
<dbReference type="InterPro" id="IPR018980">
    <property type="entry name" value="FERM_PH-like_C"/>
</dbReference>
<dbReference type="InterPro" id="IPR029071">
    <property type="entry name" value="Ubiquitin-like_domsf"/>
</dbReference>
<comment type="caution">
    <text evidence="14">The sequence shown here is derived from an EMBL/GenBank/DDBJ whole genome shotgun (WGS) entry which is preliminary data.</text>
</comment>
<gene>
    <name evidence="14" type="ORF">C0Q70_00706</name>
</gene>
<evidence type="ECO:0000256" key="4">
    <source>
        <dbReference type="ARBA" id="ARBA00022490"/>
    </source>
</evidence>
<name>A0A2T7PXE3_POMCA</name>
<dbReference type="SMART" id="SM00194">
    <property type="entry name" value="PTPc"/>
    <property type="match status" value="1"/>
</dbReference>
<dbReference type="Pfam" id="PF00373">
    <property type="entry name" value="FERM_M"/>
    <property type="match status" value="1"/>
</dbReference>
<organism evidence="14 15">
    <name type="scientific">Pomacea canaliculata</name>
    <name type="common">Golden apple snail</name>
    <dbReference type="NCBI Taxonomy" id="400727"/>
    <lineage>
        <taxon>Eukaryota</taxon>
        <taxon>Metazoa</taxon>
        <taxon>Spiralia</taxon>
        <taxon>Lophotrochozoa</taxon>
        <taxon>Mollusca</taxon>
        <taxon>Gastropoda</taxon>
        <taxon>Caenogastropoda</taxon>
        <taxon>Architaenioglossa</taxon>
        <taxon>Ampullarioidea</taxon>
        <taxon>Ampullariidae</taxon>
        <taxon>Pomacea</taxon>
    </lineage>
</organism>
<feature type="domain" description="PDZ" evidence="12">
    <location>
        <begin position="1882"/>
        <end position="1967"/>
    </location>
</feature>
<protein>
    <recommendedName>
        <fullName evidence="16">Tyrosine-protein phosphatase non-receptor type 13</fullName>
    </recommendedName>
</protein>
<feature type="compositionally biased region" description="Low complexity" evidence="8">
    <location>
        <begin position="1616"/>
        <end position="1627"/>
    </location>
</feature>
<feature type="compositionally biased region" description="Basic residues" evidence="8">
    <location>
        <begin position="211"/>
        <end position="226"/>
    </location>
</feature>
<feature type="compositionally biased region" description="Low complexity" evidence="8">
    <location>
        <begin position="227"/>
        <end position="237"/>
    </location>
</feature>
<dbReference type="Gene3D" id="1.10.510.10">
    <property type="entry name" value="Transferase(Phosphotransferase) domain 1"/>
    <property type="match status" value="1"/>
</dbReference>
<dbReference type="STRING" id="400727.A0A2T7PXE3"/>
<dbReference type="SUPFAM" id="SSF50156">
    <property type="entry name" value="PDZ domain-like"/>
    <property type="match status" value="4"/>
</dbReference>
<comment type="similarity">
    <text evidence="3">Belongs to the protein-tyrosine phosphatase family. Non-receptor class subfamily.</text>
</comment>
<dbReference type="PANTHER" id="PTHR46900:SF4">
    <property type="entry name" value="FERM AND PDZ DOMAIN CONTAINING 2"/>
    <property type="match status" value="1"/>
</dbReference>
<dbReference type="OrthoDB" id="165498at2759"/>
<feature type="compositionally biased region" description="Basic and acidic residues" evidence="8">
    <location>
        <begin position="908"/>
        <end position="919"/>
    </location>
</feature>
<reference evidence="14 15" key="1">
    <citation type="submission" date="2018-04" db="EMBL/GenBank/DDBJ databases">
        <title>The genome of golden apple snail Pomacea canaliculata provides insight into stress tolerance and invasive adaptation.</title>
        <authorList>
            <person name="Liu C."/>
            <person name="Liu B."/>
            <person name="Ren Y."/>
            <person name="Zhang Y."/>
            <person name="Wang H."/>
            <person name="Li S."/>
            <person name="Jiang F."/>
            <person name="Yin L."/>
            <person name="Zhang G."/>
            <person name="Qian W."/>
            <person name="Fan W."/>
        </authorList>
    </citation>
    <scope>NUCLEOTIDE SEQUENCE [LARGE SCALE GENOMIC DNA]</scope>
    <source>
        <strain evidence="14">SZHN2017</strain>
        <tissue evidence="14">Muscle</tissue>
    </source>
</reference>
<feature type="region of interest" description="Disordered" evidence="8">
    <location>
        <begin position="1818"/>
        <end position="1867"/>
    </location>
</feature>
<accession>A0A2T7PXE3</accession>
<dbReference type="GO" id="GO:0005634">
    <property type="term" value="C:nucleus"/>
    <property type="evidence" value="ECO:0007669"/>
    <property type="project" value="UniProtKB-SubCell"/>
</dbReference>
<dbReference type="SUPFAM" id="SSF50729">
    <property type="entry name" value="PH domain-like"/>
    <property type="match status" value="1"/>
</dbReference>
<evidence type="ECO:0000256" key="7">
    <source>
        <dbReference type="ARBA" id="ARBA00023242"/>
    </source>
</evidence>
<evidence type="ECO:0000313" key="14">
    <source>
        <dbReference type="EMBL" id="PVD38095.1"/>
    </source>
</evidence>
<dbReference type="InterPro" id="IPR016130">
    <property type="entry name" value="Tyr_Pase_AS"/>
</dbReference>
<dbReference type="SMART" id="SM01196">
    <property type="entry name" value="FERM_C"/>
    <property type="match status" value="1"/>
</dbReference>
<evidence type="ECO:0000259" key="12">
    <source>
        <dbReference type="PROSITE" id="PS50106"/>
    </source>
</evidence>
<evidence type="ECO:0000256" key="8">
    <source>
        <dbReference type="SAM" id="MobiDB-lite"/>
    </source>
</evidence>
<evidence type="ECO:0000259" key="13">
    <source>
        <dbReference type="PROSITE" id="PS51377"/>
    </source>
</evidence>
<evidence type="ECO:0008006" key="16">
    <source>
        <dbReference type="Google" id="ProtNLM"/>
    </source>
</evidence>
<keyword evidence="4" id="KW-0963">Cytoplasm</keyword>
<dbReference type="SMART" id="SM00404">
    <property type="entry name" value="PTPc_motif"/>
    <property type="match status" value="1"/>
</dbReference>
<feature type="region of interest" description="Disordered" evidence="8">
    <location>
        <begin position="466"/>
        <end position="486"/>
    </location>
</feature>
<feature type="domain" description="PDZ" evidence="12">
    <location>
        <begin position="1653"/>
        <end position="1734"/>
    </location>
</feature>
<feature type="compositionally biased region" description="Basic and acidic residues" evidence="8">
    <location>
        <begin position="249"/>
        <end position="261"/>
    </location>
</feature>
<comment type="subcellular location">
    <subcellularLocation>
        <location evidence="2">Cytoplasm</location>
        <location evidence="2">Cytoskeleton</location>
    </subcellularLocation>
    <subcellularLocation>
        <location evidence="1">Nucleus</location>
    </subcellularLocation>
</comment>
<feature type="domain" description="KIND" evidence="13">
    <location>
        <begin position="8"/>
        <end position="208"/>
    </location>
</feature>
<dbReference type="SMART" id="SM00228">
    <property type="entry name" value="PDZ"/>
    <property type="match status" value="4"/>
</dbReference>
<dbReference type="PROSITE" id="PS50106">
    <property type="entry name" value="PDZ"/>
    <property type="match status" value="4"/>
</dbReference>
<dbReference type="SMART" id="SM00750">
    <property type="entry name" value="KIND"/>
    <property type="match status" value="1"/>
</dbReference>
<dbReference type="GO" id="GO:0005856">
    <property type="term" value="C:cytoskeleton"/>
    <property type="evidence" value="ECO:0007669"/>
    <property type="project" value="UniProtKB-SubCell"/>
</dbReference>
<feature type="region of interest" description="Disordered" evidence="8">
    <location>
        <begin position="880"/>
        <end position="947"/>
    </location>
</feature>
<evidence type="ECO:0000259" key="9">
    <source>
        <dbReference type="PROSITE" id="PS50055"/>
    </source>
</evidence>
<dbReference type="Proteomes" id="UP000245119">
    <property type="component" value="Linkage Group LG1"/>
</dbReference>
<sequence length="2405" mass="266793">MPSLPLAVSVADILEVRGGPLREGEVWALLCQSAAAIQDYFIKGATHKDGSLFAISPLTLNLCQDGQVTFGPGNTTWHGTDIMAPEYSNCCQHSMSDTAVEKMFVYTLGRTLQVATEHGLQPNEYVNISRHLESLLEAMCEENPTVRIGLRPVLEACDLHTRQHPGKPPYAQSVTKLYHSVLGPFDQTGTDSNYGSDRSCQSTLNIRLRRRQAHHRHHHYHHRPNHRSQSPSPTRSCSRSRSRSPSRASEAHLTGEVKESQHLSPVGTNCASTIVTTSPSLITSTTNRNSHVSQSASTLNSRAPSRTSQDVLNTSFASSGEGHTLLYHTVPAYRSLTSTSGLVGLSMGSPAYKKYLQLKERQHRLKVAQQGGKEDPGGDRLSTLHLMPPTSSMLIDYATDARSMSSLMSYTLGSYMTDLCGHFGTDMTTNMSAEYDHEQASIISSDMSSIVPEDASTCRVSRLNVEETENMPSSPSSLLKRRHDGDTAHQLQTNLQQDQEQQKQHFKQFDSKLHVLSTPEREQLREFYGPEFVHRASEPLVRLSLPLQGESQKHPALARRVIIVHLTGQKFEVFVDPCLTGRQLFDAVVTQTALDDFSFFGLTYLCDGEHFFIDADSKLHKMAPTGWREGAKGHMPPVTFTVFLRVKFYPESLAHFRHTSSEHLLYLQLRRDILEERCMASDQQLLALTGLALQAEFGDYHCNTMGHNYFVPEQYIPARTACRLGMAYVHDRALVAHQETLGLTPSQCEVQFIETVQSLPEYGVHFYKLMKVKNEPSSLAWLGITQSTMILAEPDIFNRTVTEVLPWASVLKISFNKRRFSIQPKVYPTLTSRGKSPKVNFYTNSYRKGRYLLQFSTAQHRFHIHTRTRNLVLDSLLEERQDNSEQPSLPQNNEKNQGELDDEEENADKEAKAGSKLSDKAIAALPISPPEPKEKPGAPPVKYRRPPPYPNLKFVRDGQKLTHPSSVVEDWLATTVDSNMQDVEIPELNKLGFESGTFEDGAISQVAKPDAFQPHINYSSVPAHVTRQLDSHLPSRELPLGRYVFEVTLEKEGDKGIGITIVGGEATSKLDFGIFIKSVLKDGPAARDGQICAGDRLIAINGVSLEGVQHQEAVRLIRDSEHTVTLLISQIRPPKTVRRKGDTSRVHDQVKSTDIVNMEDPKCYSDDDDVYCENPLCNDSPSISHSSDIASISTSPYPGGSFTCSHPYKQAFQLVHQVSVLSENIDSVAEEHFTLDFSAVNQSEGTRKNFSDKETYNDDLESTDVMLLSDELLAAAELDKHSICSDVHSDYSADDSGDWDTDHMLGADAASNGDFQELEILGDIANMTPGNSDTDSDFDSALEVTVKGRALKSLVNRGSIIGQSKSTSLHDLVLYEMMLEKDGGSLGFTHKDGPNTLSDKVGSSVLVESVVPGGAADRGGILQPGDQLLEVNGKEIKGYNSAEVAQVLRAAPAACVLKVARTKSSEAAFLSASQTDLNLQGRPNSADVPLVGPESMTGDRMVAAIKDTHLAPQTVGDLVFPIVSALPPLTVSLEVSDEAQSNNTQSDVDSDVLDSSRSELVKICEASKQYLKDRDYDNDDLDTAFAAAAVCDSQDDDEEISDKGGSNPGDVEEITSSSALESSQQSLLLQTRDNSVEIKNKRIEDSSELEEFSVELQKPPGGGLGFTVAGSAATGGCYVKAVVLDPALSDGRLRPGDMLIQVNGQDMTGLSHFEAVMFLRQLPQEVSIRAQRYANRALDNLRQTPLQKAKHNGPPSALQIISGAKETEEHHRQELTTALKLDEKLSESADAHTQSKEAAEQYRSVKELIRCLDMPKTVVQPNDYGDQHKRKDKMSGPVELGKSDNNKESVSQSGESPRDKEQDAAEESKENILIENKAQMIKVMLHKPHGADSLGFSLKQRWHNGQLGFFVNTITSGGVAYVSKQLRVGDRLLQVNGMSLVGFSQSKVIEMIRKASGSIVLTIWRPVDDILDNHDNLAVKLNEDSVGNTDVDVTIKDLPASRDTDTDDDINDVLDEALKYLDNVDSDGDLMSLDPLQERRHVRRKKSTSSGKTTSTMFAHTKHDFVDTSWLTDESPEESLNELSITFARQLSSVEVPDIISEEWLLSLPLLVLNTEAKNQAVHLLKSLEDAVELEEPLLEFKNLRQVRLTDNSEAARKPENKSKNRYQNVLPFDFNRVRLHAYDSVGNDYINASHIQLQIMRDSQEYLWFIACQGPLSSTVADFWCMVWQTKANVVAMLTQEIELGKTKCYAYWPQSKDCPLLLNDGKYSVILLRTDSVQDFDIQYLKLCERDSGEEREIVRMHFLTWPDHGVPDSSLKLLQFLRLMHLFHQTGPLVVHCSAGIGRTGVLITIDTALALIEQNEKPDICQIVSELRYQRYGMVQTQDQYLFCYMACMEALNSLKS</sequence>
<dbReference type="InterPro" id="IPR035963">
    <property type="entry name" value="FERM_2"/>
</dbReference>
<feature type="region of interest" description="Disordered" evidence="8">
    <location>
        <begin position="1780"/>
        <end position="1799"/>
    </location>
</feature>
<dbReference type="CDD" id="cd17101">
    <property type="entry name" value="FERM_F1_PTPN13_like"/>
    <property type="match status" value="1"/>
</dbReference>
<dbReference type="Pfam" id="PF00595">
    <property type="entry name" value="PDZ"/>
    <property type="match status" value="4"/>
</dbReference>
<evidence type="ECO:0000313" key="15">
    <source>
        <dbReference type="Proteomes" id="UP000245119"/>
    </source>
</evidence>
<keyword evidence="15" id="KW-1185">Reference proteome</keyword>
<dbReference type="Gene3D" id="3.90.190.10">
    <property type="entry name" value="Protein tyrosine phosphatase superfamily"/>
    <property type="match status" value="1"/>
</dbReference>
<dbReference type="SUPFAM" id="SSF52799">
    <property type="entry name" value="(Phosphotyrosine protein) phosphatases II"/>
    <property type="match status" value="1"/>
</dbReference>
<dbReference type="Pfam" id="PF09379">
    <property type="entry name" value="FERM_N"/>
    <property type="match status" value="1"/>
</dbReference>
<dbReference type="PROSITE" id="PS50057">
    <property type="entry name" value="FERM_3"/>
    <property type="match status" value="1"/>
</dbReference>
<dbReference type="SUPFAM" id="SSF54236">
    <property type="entry name" value="Ubiquitin-like"/>
    <property type="match status" value="1"/>
</dbReference>
<dbReference type="CDD" id="cd00136">
    <property type="entry name" value="PDZ_canonical"/>
    <property type="match status" value="1"/>
</dbReference>
<feature type="domain" description="FERM" evidence="11">
    <location>
        <begin position="559"/>
        <end position="867"/>
    </location>
</feature>
<evidence type="ECO:0000256" key="2">
    <source>
        <dbReference type="ARBA" id="ARBA00004245"/>
    </source>
</evidence>
<dbReference type="InterPro" id="IPR000387">
    <property type="entry name" value="Tyr_Pase_dom"/>
</dbReference>
<evidence type="ECO:0000256" key="6">
    <source>
        <dbReference type="ARBA" id="ARBA00023212"/>
    </source>
</evidence>
<evidence type="ECO:0000256" key="5">
    <source>
        <dbReference type="ARBA" id="ARBA00022737"/>
    </source>
</evidence>
<feature type="domain" description="Tyrosine specific protein phosphatases" evidence="10">
    <location>
        <begin position="2321"/>
        <end position="2390"/>
    </location>
</feature>
<dbReference type="Gene3D" id="2.30.42.10">
    <property type="match status" value="4"/>
</dbReference>
<dbReference type="InterPro" id="IPR003595">
    <property type="entry name" value="Tyr_Pase_cat"/>
</dbReference>
<feature type="region of interest" description="Disordered" evidence="8">
    <location>
        <begin position="281"/>
        <end position="308"/>
    </location>
</feature>
<dbReference type="Gene3D" id="2.30.29.30">
    <property type="entry name" value="Pleckstrin-homology domain (PH domain)/Phosphotyrosine-binding domain (PTB)"/>
    <property type="match status" value="1"/>
</dbReference>
<keyword evidence="5" id="KW-0677">Repeat</keyword>
<dbReference type="Pfam" id="PF00102">
    <property type="entry name" value="Y_phosphatase"/>
    <property type="match status" value="1"/>
</dbReference>
<dbReference type="EMBL" id="PZQS01000001">
    <property type="protein sequence ID" value="PVD38095.1"/>
    <property type="molecule type" value="Genomic_DNA"/>
</dbReference>
<feature type="domain" description="PDZ" evidence="12">
    <location>
        <begin position="1376"/>
        <end position="1463"/>
    </location>
</feature>
<dbReference type="InterPro" id="IPR036034">
    <property type="entry name" value="PDZ_sf"/>
</dbReference>
<dbReference type="InterPro" id="IPR000242">
    <property type="entry name" value="PTP_cat"/>
</dbReference>
<dbReference type="GO" id="GO:0004725">
    <property type="term" value="F:protein tyrosine phosphatase activity"/>
    <property type="evidence" value="ECO:0007669"/>
    <property type="project" value="InterPro"/>
</dbReference>
<feature type="domain" description="Tyrosine-protein phosphatase" evidence="9">
    <location>
        <begin position="2137"/>
        <end position="2399"/>
    </location>
</feature>
<feature type="domain" description="PDZ" evidence="12">
    <location>
        <begin position="1046"/>
        <end position="1132"/>
    </location>
</feature>
<feature type="compositionally biased region" description="Basic and acidic residues" evidence="8">
    <location>
        <begin position="1856"/>
        <end position="1867"/>
    </location>
</feature>
<evidence type="ECO:0000256" key="3">
    <source>
        <dbReference type="ARBA" id="ARBA00009649"/>
    </source>
</evidence>
<dbReference type="PROSITE" id="PS51377">
    <property type="entry name" value="KIND"/>
    <property type="match status" value="1"/>
</dbReference>
<evidence type="ECO:0000259" key="10">
    <source>
        <dbReference type="PROSITE" id="PS50056"/>
    </source>
</evidence>
<dbReference type="SUPFAM" id="SSF47031">
    <property type="entry name" value="Second domain of FERM"/>
    <property type="match status" value="1"/>
</dbReference>
<dbReference type="InterPro" id="IPR019748">
    <property type="entry name" value="FERM_central"/>
</dbReference>
<keyword evidence="6" id="KW-0206">Cytoskeleton</keyword>
<proteinExistence type="inferred from homology"/>
<dbReference type="Gene3D" id="1.20.80.10">
    <property type="match status" value="1"/>
</dbReference>
<dbReference type="CDD" id="cd14473">
    <property type="entry name" value="FERM_B-lobe"/>
    <property type="match status" value="1"/>
</dbReference>
<feature type="compositionally biased region" description="Polar residues" evidence="8">
    <location>
        <begin position="884"/>
        <end position="895"/>
    </location>
</feature>
<dbReference type="Gene3D" id="3.10.20.90">
    <property type="entry name" value="Phosphatidylinositol 3-kinase Catalytic Subunit, Chain A, domain 1"/>
    <property type="match status" value="1"/>
</dbReference>
<dbReference type="InterPro" id="IPR014352">
    <property type="entry name" value="FERM/acyl-CoA-bd_prot_sf"/>
</dbReference>
<dbReference type="InterPro" id="IPR029021">
    <property type="entry name" value="Prot-tyrosine_phosphatase-like"/>
</dbReference>